<keyword evidence="4 5" id="KW-0067">ATP-binding</keyword>
<dbReference type="PANTHER" id="PTHR43289:SF6">
    <property type="entry name" value="SERINE_THREONINE-PROTEIN KINASE NEKL-3"/>
    <property type="match status" value="1"/>
</dbReference>
<dbReference type="Gene3D" id="3.30.1360.200">
    <property type="match status" value="1"/>
</dbReference>
<accession>A0A5B9P6F8</accession>
<name>A0A5B9P6F8_9BACT</name>
<dbReference type="CDD" id="cd14014">
    <property type="entry name" value="STKc_PknB_like"/>
    <property type="match status" value="1"/>
</dbReference>
<dbReference type="RefSeq" id="WP_075084875.1">
    <property type="nucleotide sequence ID" value="NZ_CP042912.1"/>
</dbReference>
<evidence type="ECO:0000259" key="7">
    <source>
        <dbReference type="PROSITE" id="PS50011"/>
    </source>
</evidence>
<dbReference type="SUPFAM" id="SSF56112">
    <property type="entry name" value="Protein kinase-like (PK-like)"/>
    <property type="match status" value="1"/>
</dbReference>
<dbReference type="GO" id="GO:0004674">
    <property type="term" value="F:protein serine/threonine kinase activity"/>
    <property type="evidence" value="ECO:0007669"/>
    <property type="project" value="UniProtKB-EC"/>
</dbReference>
<dbReference type="Pfam" id="PF07596">
    <property type="entry name" value="SBP_bac_10"/>
    <property type="match status" value="1"/>
</dbReference>
<proteinExistence type="predicted"/>
<evidence type="ECO:0000256" key="2">
    <source>
        <dbReference type="ARBA" id="ARBA00022741"/>
    </source>
</evidence>
<dbReference type="Gene3D" id="3.30.200.20">
    <property type="entry name" value="Phosphorylase Kinase, domain 1"/>
    <property type="match status" value="1"/>
</dbReference>
<dbReference type="PROSITE" id="PS00107">
    <property type="entry name" value="PROTEIN_KINASE_ATP"/>
    <property type="match status" value="1"/>
</dbReference>
<evidence type="ECO:0000256" key="4">
    <source>
        <dbReference type="ARBA" id="ARBA00022840"/>
    </source>
</evidence>
<protein>
    <submittedName>
        <fullName evidence="8">Serine/threonine-protein kinase PknB</fullName>
        <ecNumber evidence="8">2.7.11.1</ecNumber>
    </submittedName>
</protein>
<feature type="binding site" evidence="5">
    <location>
        <position position="132"/>
    </location>
    <ligand>
        <name>ATP</name>
        <dbReference type="ChEBI" id="CHEBI:30616"/>
    </ligand>
</feature>
<dbReference type="Proteomes" id="UP000322214">
    <property type="component" value="Chromosome"/>
</dbReference>
<evidence type="ECO:0000256" key="3">
    <source>
        <dbReference type="ARBA" id="ARBA00022777"/>
    </source>
</evidence>
<evidence type="ECO:0000256" key="5">
    <source>
        <dbReference type="PROSITE-ProRule" id="PRU10141"/>
    </source>
</evidence>
<gene>
    <name evidence="8" type="primary">pknB_3</name>
    <name evidence="8" type="ORF">MFFC18_03590</name>
</gene>
<dbReference type="InterPro" id="IPR000719">
    <property type="entry name" value="Prot_kinase_dom"/>
</dbReference>
<dbReference type="InterPro" id="IPR054384">
    <property type="entry name" value="SecDF_P1_head"/>
</dbReference>
<dbReference type="KEGG" id="mff:MFFC18_03590"/>
<keyword evidence="3 8" id="KW-0418">Kinase</keyword>
<dbReference type="InterPro" id="IPR011009">
    <property type="entry name" value="Kinase-like_dom_sf"/>
</dbReference>
<dbReference type="InterPro" id="IPR008271">
    <property type="entry name" value="Ser/Thr_kinase_AS"/>
</dbReference>
<dbReference type="InterPro" id="IPR011453">
    <property type="entry name" value="DUF1559"/>
</dbReference>
<dbReference type="GO" id="GO:0005524">
    <property type="term" value="F:ATP binding"/>
    <property type="evidence" value="ECO:0007669"/>
    <property type="project" value="UniProtKB-UniRule"/>
</dbReference>
<reference evidence="8 9" key="1">
    <citation type="submission" date="2019-08" db="EMBL/GenBank/DDBJ databases">
        <title>Deep-cultivation of Planctomycetes and their phenomic and genomic characterization uncovers novel biology.</title>
        <authorList>
            <person name="Wiegand S."/>
            <person name="Jogler M."/>
            <person name="Boedeker C."/>
            <person name="Pinto D."/>
            <person name="Vollmers J."/>
            <person name="Rivas-Marin E."/>
            <person name="Kohn T."/>
            <person name="Peeters S.H."/>
            <person name="Heuer A."/>
            <person name="Rast P."/>
            <person name="Oberbeckmann S."/>
            <person name="Bunk B."/>
            <person name="Jeske O."/>
            <person name="Meyerdierks A."/>
            <person name="Storesund J.E."/>
            <person name="Kallscheuer N."/>
            <person name="Luecker S."/>
            <person name="Lage O.M."/>
            <person name="Pohl T."/>
            <person name="Merkel B.J."/>
            <person name="Hornburger P."/>
            <person name="Mueller R.-W."/>
            <person name="Bruemmer F."/>
            <person name="Labrenz M."/>
            <person name="Spormann A.M."/>
            <person name="Op den Camp H."/>
            <person name="Overmann J."/>
            <person name="Amann R."/>
            <person name="Jetten M.S.M."/>
            <person name="Mascher T."/>
            <person name="Medema M.H."/>
            <person name="Devos D.P."/>
            <person name="Kaster A.-K."/>
            <person name="Ovreas L."/>
            <person name="Rohde M."/>
            <person name="Galperin M.Y."/>
            <person name="Jogler C."/>
        </authorList>
    </citation>
    <scope>NUCLEOTIDE SEQUENCE [LARGE SCALE GENOMIC DNA]</scope>
    <source>
        <strain evidence="8 9">FC18</strain>
    </source>
</reference>
<dbReference type="OrthoDB" id="6111975at2"/>
<dbReference type="PROSITE" id="PS00108">
    <property type="entry name" value="PROTEIN_KINASE_ST"/>
    <property type="match status" value="1"/>
</dbReference>
<dbReference type="SMART" id="SM00220">
    <property type="entry name" value="S_TKc"/>
    <property type="match status" value="1"/>
</dbReference>
<feature type="domain" description="Protein kinase" evidence="7">
    <location>
        <begin position="103"/>
        <end position="370"/>
    </location>
</feature>
<dbReference type="PANTHER" id="PTHR43289">
    <property type="entry name" value="MITOGEN-ACTIVATED PROTEIN KINASE KINASE KINASE 20-RELATED"/>
    <property type="match status" value="1"/>
</dbReference>
<evidence type="ECO:0000256" key="1">
    <source>
        <dbReference type="ARBA" id="ARBA00022679"/>
    </source>
</evidence>
<dbReference type="Gene3D" id="1.10.510.10">
    <property type="entry name" value="Transferase(Phosphotransferase) domain 1"/>
    <property type="match status" value="1"/>
</dbReference>
<dbReference type="PROSITE" id="PS50011">
    <property type="entry name" value="PROTEIN_KINASE_DOM"/>
    <property type="match status" value="1"/>
</dbReference>
<dbReference type="EMBL" id="CP042912">
    <property type="protein sequence ID" value="QEG20510.1"/>
    <property type="molecule type" value="Genomic_DNA"/>
</dbReference>
<dbReference type="STRING" id="980251.GCA_001642875_02457"/>
<keyword evidence="2 5" id="KW-0547">Nucleotide-binding</keyword>
<keyword evidence="1 8" id="KW-0808">Transferase</keyword>
<keyword evidence="9" id="KW-1185">Reference proteome</keyword>
<evidence type="ECO:0000313" key="9">
    <source>
        <dbReference type="Proteomes" id="UP000322214"/>
    </source>
</evidence>
<evidence type="ECO:0000313" key="8">
    <source>
        <dbReference type="EMBL" id="QEG20510.1"/>
    </source>
</evidence>
<sequence length="1126" mass="123972">MSTLCPDKNRLESFSQGRLTEEDSDLLIVHLQDCESCQLDLETIDQSNPADTFIGELRNAADEAADLIQQEPEFRSAAVKALAALTEANHNEALPLPDSIGDYEIVRPIGRGGMGRVFLGRHTKLGRQVAIKVLAPHRRWDQRMHERFEAEMRAVGGLNHANIVAAYDARDVDGVAVLVTEFVEGLDGSDLLKRKGRLEIANACRIGAEICKALDYIAKMNLVHRDVKPSNVMIDDAGNVKLLDLGLARIQSVEEGEEFTATGQAMETADYVAPEQVNDARNVDVRTDLYGLGCTLYKMIGGRAPFAIAQYATPFAKMNAHVSYVPAALSQLRDDVPKELERLVHQLLAKKPEDRPGAASEVADQLEAFASESDLTAMVKAARALPRMDHRFERATDLKIESPDQANPRGLLFRRVPFWATVGSVLAAVCAGMLLQIAITVEKPDGTKANVVIPDGSTAVVDAEGNITLKLADGSTAGLIGKSNVSRASDAPEKSLKNLPAQVAIKEVEELLQGEPAPMQQLTEVPVSDETLNGLQPNDWVDVLTVPVFSNGVYSPSQLIASGVRFDGSIESILSKRDLLLPLTARDRTLRAHALAMGHRLTCQAHDVENVLKNDRYQLQGVWSGRLPNDVPFALAFHNNRVIFFAPGGYQKAATFDVESLKDGGHARLLRVIGSDNNSALTSEWDKAMYWFGQKSDHLQADTVFVASNSLKGIITKLTRVGNASNDVELAATRFLDDLRNEPVKLSVQVVAKVVRKPVEEIVDGQKTTRFVDDLSKVDYDKTPIITNRDFVSIRVSEERYGPTLYVSLSEFAGDKLRFVTKSSVGQHLAIVIDGEVVMAPRINSAIGSELAISGDFTTTQLQKMVKDLVPLSRQDRRTQSEDKLRQLMLGVLNYESVNQKMPAAIHKVDGSKQVFSWRVAILPFIGQKDLYGKFKFDQPWDSAHNMQVAAEMPDAFRLPGENPESISTHYLAVAGEHTILATDKPVGFGAITDGTSNTIAMDQDERAVIWTKPDDFQIDTRNQDADKPIRDLLQQQDPLFTFVKGDGEVVTISREKLGVAQLRDMLIRDDGRVIDYDLISNPDNPFRSRNKNIYNDPEPVQKGNISAERESGVVQEGLPIEVPFK</sequence>
<dbReference type="Pfam" id="PF22599">
    <property type="entry name" value="SecDF_P1_head"/>
    <property type="match status" value="1"/>
</dbReference>
<organism evidence="8 9">
    <name type="scientific">Mariniblastus fucicola</name>
    <dbReference type="NCBI Taxonomy" id="980251"/>
    <lineage>
        <taxon>Bacteria</taxon>
        <taxon>Pseudomonadati</taxon>
        <taxon>Planctomycetota</taxon>
        <taxon>Planctomycetia</taxon>
        <taxon>Pirellulales</taxon>
        <taxon>Pirellulaceae</taxon>
        <taxon>Mariniblastus</taxon>
    </lineage>
</organism>
<dbReference type="EC" id="2.7.11.1" evidence="8"/>
<dbReference type="InterPro" id="IPR017441">
    <property type="entry name" value="Protein_kinase_ATP_BS"/>
</dbReference>
<dbReference type="Pfam" id="PF00069">
    <property type="entry name" value="Pkinase"/>
    <property type="match status" value="1"/>
</dbReference>
<evidence type="ECO:0000256" key="6">
    <source>
        <dbReference type="SAM" id="MobiDB-lite"/>
    </source>
</evidence>
<dbReference type="AlphaFoldDB" id="A0A5B9P6F8"/>
<feature type="region of interest" description="Disordered" evidence="6">
    <location>
        <begin position="1088"/>
        <end position="1113"/>
    </location>
</feature>